<evidence type="ECO:0000313" key="1">
    <source>
        <dbReference type="EMBL" id="MDQ0464209.1"/>
    </source>
</evidence>
<name>A0ABU0IQH1_9CAUL</name>
<gene>
    <name evidence="1" type="ORF">QO010_001990</name>
</gene>
<dbReference type="EMBL" id="JAUSVS010000003">
    <property type="protein sequence ID" value="MDQ0464209.1"/>
    <property type="molecule type" value="Genomic_DNA"/>
</dbReference>
<protein>
    <recommendedName>
        <fullName evidence="3">Restriction endonuclease</fullName>
    </recommendedName>
</protein>
<dbReference type="Proteomes" id="UP001228905">
    <property type="component" value="Unassembled WGS sequence"/>
</dbReference>
<organism evidence="1 2">
    <name type="scientific">Caulobacter ginsengisoli</name>
    <dbReference type="NCBI Taxonomy" id="400775"/>
    <lineage>
        <taxon>Bacteria</taxon>
        <taxon>Pseudomonadati</taxon>
        <taxon>Pseudomonadota</taxon>
        <taxon>Alphaproteobacteria</taxon>
        <taxon>Caulobacterales</taxon>
        <taxon>Caulobacteraceae</taxon>
        <taxon>Caulobacter</taxon>
    </lineage>
</organism>
<evidence type="ECO:0008006" key="3">
    <source>
        <dbReference type="Google" id="ProtNLM"/>
    </source>
</evidence>
<sequence length="274" mass="30789">MDEWRYRVLLEQLPPLVGDGGAFYTVPLGYAQRAHELAATVAFISNRPLFGEVYRQLEWAFFRQMPQKSGLLLGLVVPTNQIVPGATNPGDIDLLIIPYEEDELVLERTMAIEIKVIRASYLRQGKSPNEFGFTQGQALLALGFPYAGVAHLIVADESPAEAWREVGQYRVAQEDRLEDPKRVLADMLPADLIRRGMGRLEANCIDDRLALVSAYVGRSDLTIHEPGVWIPRCRSGQLNAAPNEALLDSVARFYHRNRDRMLDTPRYDRLGTGL</sequence>
<accession>A0ABU0IQH1</accession>
<keyword evidence="2" id="KW-1185">Reference proteome</keyword>
<proteinExistence type="predicted"/>
<evidence type="ECO:0000313" key="2">
    <source>
        <dbReference type="Proteomes" id="UP001228905"/>
    </source>
</evidence>
<dbReference type="RefSeq" id="WP_307348712.1">
    <property type="nucleotide sequence ID" value="NZ_JAUSVS010000003.1"/>
</dbReference>
<comment type="caution">
    <text evidence="1">The sequence shown here is derived from an EMBL/GenBank/DDBJ whole genome shotgun (WGS) entry which is preliminary data.</text>
</comment>
<reference evidence="1 2" key="1">
    <citation type="submission" date="2023-07" db="EMBL/GenBank/DDBJ databases">
        <title>Genomic Encyclopedia of Type Strains, Phase IV (KMG-IV): sequencing the most valuable type-strain genomes for metagenomic binning, comparative biology and taxonomic classification.</title>
        <authorList>
            <person name="Goeker M."/>
        </authorList>
    </citation>
    <scope>NUCLEOTIDE SEQUENCE [LARGE SCALE GENOMIC DNA]</scope>
    <source>
        <strain evidence="1 2">DSM 18695</strain>
    </source>
</reference>